<organism evidence="2 3">
    <name type="scientific">Vibrio penaeicida</name>
    <dbReference type="NCBI Taxonomy" id="104609"/>
    <lineage>
        <taxon>Bacteria</taxon>
        <taxon>Pseudomonadati</taxon>
        <taxon>Pseudomonadota</taxon>
        <taxon>Gammaproteobacteria</taxon>
        <taxon>Vibrionales</taxon>
        <taxon>Vibrionaceae</taxon>
        <taxon>Vibrio</taxon>
    </lineage>
</organism>
<feature type="chain" id="PRO_5043719535" evidence="1">
    <location>
        <begin position="31"/>
        <end position="426"/>
    </location>
</feature>
<evidence type="ECO:0000313" key="3">
    <source>
        <dbReference type="Proteomes" id="UP001156690"/>
    </source>
</evidence>
<feature type="signal peptide" evidence="1">
    <location>
        <begin position="1"/>
        <end position="30"/>
    </location>
</feature>
<comment type="caution">
    <text evidence="2">The sequence shown here is derived from an EMBL/GenBank/DDBJ whole genome shotgun (WGS) entry which is preliminary data.</text>
</comment>
<keyword evidence="3" id="KW-1185">Reference proteome</keyword>
<proteinExistence type="predicted"/>
<accession>A0AAV5NNU1</accession>
<protein>
    <submittedName>
        <fullName evidence="2">Uncharacterized protein</fullName>
    </submittedName>
</protein>
<dbReference type="EMBL" id="BSNX01000013">
    <property type="protein sequence ID" value="GLQ72315.1"/>
    <property type="molecule type" value="Genomic_DNA"/>
</dbReference>
<evidence type="ECO:0000313" key="2">
    <source>
        <dbReference type="EMBL" id="GLQ72315.1"/>
    </source>
</evidence>
<evidence type="ECO:0000256" key="1">
    <source>
        <dbReference type="SAM" id="SignalP"/>
    </source>
</evidence>
<reference evidence="3" key="1">
    <citation type="journal article" date="2019" name="Int. J. Syst. Evol. Microbiol.">
        <title>The Global Catalogue of Microorganisms (GCM) 10K type strain sequencing project: providing services to taxonomists for standard genome sequencing and annotation.</title>
        <authorList>
            <consortium name="The Broad Institute Genomics Platform"/>
            <consortium name="The Broad Institute Genome Sequencing Center for Infectious Disease"/>
            <person name="Wu L."/>
            <person name="Ma J."/>
        </authorList>
    </citation>
    <scope>NUCLEOTIDE SEQUENCE [LARGE SCALE GENOMIC DNA]</scope>
    <source>
        <strain evidence="3">NBRC 15640</strain>
    </source>
</reference>
<dbReference type="Proteomes" id="UP001156690">
    <property type="component" value="Unassembled WGS sequence"/>
</dbReference>
<dbReference type="AlphaFoldDB" id="A0AAV5NNU1"/>
<dbReference type="RefSeq" id="WP_126606878.1">
    <property type="nucleotide sequence ID" value="NZ_AP025145.1"/>
</dbReference>
<name>A0AAV5NNU1_9VIBR</name>
<gene>
    <name evidence="2" type="ORF">GCM10007932_16750</name>
</gene>
<keyword evidence="1" id="KW-0732">Signal</keyword>
<sequence length="426" mass="46452">MIVNQQNNPARLGVLASAILASFVSFGVNANVSTVSVSPIVVNPFNQTVREICESYNSRIKVANAQLKQLKVSGVESQNTCTYIPLTKGTIGGGQNEVSLAQFKYTIYPASGNFYAQMNEQVDITNELELIMLSGGNQTQYIIYADIGAQLRNQSFSCLGGPLPRACDRAPRYNNSDLPGTPDLVASWNAWGANQLTNVFNNVKTQIQTVDARNNPSVPGGDANSPYWSLDDFSPATSTRNKTLDIYKSTTISFGFDSGTGDGTSLNLGVTNERSYSTNETVMTVHGTELTSDTGSSSEYKLNVEAIWPIASFNTGAHEGASNVADNRIGVSAWRDINIPAFTMWRERVNSENCDPNGGIRNQIFRHTLSMDRGQYDADYNSNVFTTVEDSFATYSAAQNFSVRTKCEQGTSGKLYRVHETGTLNR</sequence>